<evidence type="ECO:0000313" key="5">
    <source>
        <dbReference type="Proteomes" id="UP001064087"/>
    </source>
</evidence>
<dbReference type="PANTHER" id="PTHR33755">
    <property type="entry name" value="TOXIN PARE1-RELATED"/>
    <property type="match status" value="1"/>
</dbReference>
<accession>A0ABY6D5W8</accession>
<dbReference type="Pfam" id="PF05016">
    <property type="entry name" value="ParE_toxin"/>
    <property type="match status" value="1"/>
</dbReference>
<proteinExistence type="inferred from homology"/>
<reference evidence="4" key="1">
    <citation type="submission" date="2022-10" db="EMBL/GenBank/DDBJ databases">
        <title>Roseovarius pelagicus sp. nov., isolated from Arctic seawater.</title>
        <authorList>
            <person name="Hong Y.W."/>
            <person name="Hwang C.Y."/>
        </authorList>
    </citation>
    <scope>NUCLEOTIDE SEQUENCE</scope>
    <source>
        <strain evidence="4">HL-MP18</strain>
        <plasmid evidence="4">unnamed2</plasmid>
    </source>
</reference>
<evidence type="ECO:0000256" key="2">
    <source>
        <dbReference type="ARBA" id="ARBA00022649"/>
    </source>
</evidence>
<dbReference type="InterPro" id="IPR051803">
    <property type="entry name" value="TA_system_RelE-like_toxin"/>
</dbReference>
<dbReference type="InterPro" id="IPR028344">
    <property type="entry name" value="ParE1/4"/>
</dbReference>
<dbReference type="InterPro" id="IPR007712">
    <property type="entry name" value="RelE/ParE_toxin"/>
</dbReference>
<dbReference type="EMBL" id="CP106737">
    <property type="protein sequence ID" value="UXX81541.1"/>
    <property type="molecule type" value="Genomic_DNA"/>
</dbReference>
<keyword evidence="2" id="KW-1277">Toxin-antitoxin system</keyword>
<keyword evidence="4" id="KW-0614">Plasmid</keyword>
<dbReference type="Gene3D" id="3.30.2310.20">
    <property type="entry name" value="RelE-like"/>
    <property type="match status" value="1"/>
</dbReference>
<organism evidence="4 5">
    <name type="scientific">Roseovarius pelagicus</name>
    <dbReference type="NCBI Taxonomy" id="2980108"/>
    <lineage>
        <taxon>Bacteria</taxon>
        <taxon>Pseudomonadati</taxon>
        <taxon>Pseudomonadota</taxon>
        <taxon>Alphaproteobacteria</taxon>
        <taxon>Rhodobacterales</taxon>
        <taxon>Roseobacteraceae</taxon>
        <taxon>Roseovarius</taxon>
    </lineage>
</organism>
<name>A0ABY6D5W8_9RHOB</name>
<comment type="similarity">
    <text evidence="1 3">Belongs to the RelE toxin family.</text>
</comment>
<evidence type="ECO:0000256" key="3">
    <source>
        <dbReference type="PIRNR" id="PIRNR029218"/>
    </source>
</evidence>
<sequence length="107" mass="12133">MPADRGWTVRPAAETDLSDIWIYGSDTLGIDQADRYTDGLFALFGLLAEFPEMARERTEFSPPVRIHSSGKHLAVYQITGQRVEIIRILHARQDLRAYLMEADGPQE</sequence>
<keyword evidence="5" id="KW-1185">Reference proteome</keyword>
<protein>
    <recommendedName>
        <fullName evidence="3">Toxin</fullName>
    </recommendedName>
</protein>
<geneLocation type="plasmid" evidence="4 5">
    <name>unnamed2</name>
</geneLocation>
<evidence type="ECO:0000313" key="4">
    <source>
        <dbReference type="EMBL" id="UXX81541.1"/>
    </source>
</evidence>
<gene>
    <name evidence="4" type="ORF">N7U68_00320</name>
</gene>
<evidence type="ECO:0000256" key="1">
    <source>
        <dbReference type="ARBA" id="ARBA00006226"/>
    </source>
</evidence>
<dbReference type="PANTHER" id="PTHR33755:SF9">
    <property type="entry name" value="TOXIN PARE1"/>
    <property type="match status" value="1"/>
</dbReference>
<dbReference type="InterPro" id="IPR035093">
    <property type="entry name" value="RelE/ParE_toxin_dom_sf"/>
</dbReference>
<dbReference type="PIRSF" id="PIRSF029218">
    <property type="entry name" value="ParE"/>
    <property type="match status" value="1"/>
</dbReference>
<dbReference type="Proteomes" id="UP001064087">
    <property type="component" value="Plasmid unnamed2"/>
</dbReference>
<dbReference type="RefSeq" id="WP_165198350.1">
    <property type="nucleotide sequence ID" value="NZ_CP106737.1"/>
</dbReference>